<dbReference type="OrthoDB" id="5756588at2759"/>
<feature type="region of interest" description="Disordered" evidence="1">
    <location>
        <begin position="19"/>
        <end position="41"/>
    </location>
</feature>
<protein>
    <recommendedName>
        <fullName evidence="4">Apple domain-containing protein</fullName>
    </recommendedName>
</protein>
<comment type="caution">
    <text evidence="2">The sequence shown here is derived from an EMBL/GenBank/DDBJ whole genome shotgun (WGS) entry which is preliminary data.</text>
</comment>
<dbReference type="EMBL" id="JAESVG020000010">
    <property type="protein sequence ID" value="KAG8623331.1"/>
    <property type="molecule type" value="Genomic_DNA"/>
</dbReference>
<accession>A0A8K0KWM5</accession>
<proteinExistence type="predicted"/>
<name>A0A8K0KWM5_9PEZI</name>
<sequence>MPGYDSPVFKRSDAYTSTSALDGSKLPRAKNTPWGRQPELKRDMNGTSLLEDAQLLQVQGELTGSFPKDYGAQTSCLDCQGTGSFALIGGFDSTTGIYEIELDGIIDFKFLFGIDLTMLTLNHSTGISWTPTLPSMKFGSLGTFAPQMLMTTTIDASNLSPGQVTIGGDFTWSGKISLSTDNNSAMSSITASGDTVDWQFDSFGGTEGSFGVSSQMYMWYPLGMLLSSSQDVFFSKTNSMTVQSSSLNTTCGGMTYLTQKSGRDYSAGGSPIETTSLQACVDYCESIGTSQCVAVVWVKSGQSNQWCYPKSTLQTKSDFPSSIVACSVVRDAGAVVCPGVSSDMG</sequence>
<gene>
    <name evidence="2" type="ORF">KVT40_008307</name>
</gene>
<dbReference type="Proteomes" id="UP000809789">
    <property type="component" value="Unassembled WGS sequence"/>
</dbReference>
<keyword evidence="3" id="KW-1185">Reference proteome</keyword>
<dbReference type="AlphaFoldDB" id="A0A8K0KWM5"/>
<evidence type="ECO:0008006" key="4">
    <source>
        <dbReference type="Google" id="ProtNLM"/>
    </source>
</evidence>
<evidence type="ECO:0000256" key="1">
    <source>
        <dbReference type="SAM" id="MobiDB-lite"/>
    </source>
</evidence>
<reference evidence="2" key="1">
    <citation type="submission" date="2021-07" db="EMBL/GenBank/DDBJ databases">
        <title>Elsinoe batatas strain:CRI-CJ2 Genome sequencing and assembly.</title>
        <authorList>
            <person name="Huang L."/>
        </authorList>
    </citation>
    <scope>NUCLEOTIDE SEQUENCE</scope>
    <source>
        <strain evidence="2">CRI-CJ2</strain>
    </source>
</reference>
<evidence type="ECO:0000313" key="2">
    <source>
        <dbReference type="EMBL" id="KAG8623331.1"/>
    </source>
</evidence>
<organism evidence="2 3">
    <name type="scientific">Elsinoe batatas</name>
    <dbReference type="NCBI Taxonomy" id="2601811"/>
    <lineage>
        <taxon>Eukaryota</taxon>
        <taxon>Fungi</taxon>
        <taxon>Dikarya</taxon>
        <taxon>Ascomycota</taxon>
        <taxon>Pezizomycotina</taxon>
        <taxon>Dothideomycetes</taxon>
        <taxon>Dothideomycetidae</taxon>
        <taxon>Myriangiales</taxon>
        <taxon>Elsinoaceae</taxon>
        <taxon>Elsinoe</taxon>
    </lineage>
</organism>
<evidence type="ECO:0000313" key="3">
    <source>
        <dbReference type="Proteomes" id="UP000809789"/>
    </source>
</evidence>